<reference evidence="1" key="1">
    <citation type="submission" date="2022-04" db="EMBL/GenBank/DDBJ databases">
        <title>Genome of the entomopathogenic fungus Entomophthora muscae.</title>
        <authorList>
            <person name="Elya C."/>
            <person name="Lovett B.R."/>
            <person name="Lee E."/>
            <person name="Macias A.M."/>
            <person name="Hajek A.E."/>
            <person name="De Bivort B.L."/>
            <person name="Kasson M.T."/>
            <person name="De Fine Licht H.H."/>
            <person name="Stajich J.E."/>
        </authorList>
    </citation>
    <scope>NUCLEOTIDE SEQUENCE</scope>
    <source>
        <strain evidence="1">Berkeley</strain>
    </source>
</reference>
<dbReference type="Proteomes" id="UP001165960">
    <property type="component" value="Unassembled WGS sequence"/>
</dbReference>
<comment type="caution">
    <text evidence="1">The sequence shown here is derived from an EMBL/GenBank/DDBJ whole genome shotgun (WGS) entry which is preliminary data.</text>
</comment>
<dbReference type="EMBL" id="QTSX02002203">
    <property type="protein sequence ID" value="KAJ9077347.1"/>
    <property type="molecule type" value="Genomic_DNA"/>
</dbReference>
<sequence>MVLVDMDSETLIKRLENFLKSSKTRLPGIIEPGCELPEDSEEILNTIVLDPNDFDQLLKEVSAENEEKRRQNQADTTNNEDTCGAALLQLCDSSLNIASSFPESKKPNQVAFLLNLLA</sequence>
<keyword evidence="2" id="KW-1185">Reference proteome</keyword>
<evidence type="ECO:0000313" key="2">
    <source>
        <dbReference type="Proteomes" id="UP001165960"/>
    </source>
</evidence>
<organism evidence="1 2">
    <name type="scientific">Entomophthora muscae</name>
    <dbReference type="NCBI Taxonomy" id="34485"/>
    <lineage>
        <taxon>Eukaryota</taxon>
        <taxon>Fungi</taxon>
        <taxon>Fungi incertae sedis</taxon>
        <taxon>Zoopagomycota</taxon>
        <taxon>Entomophthoromycotina</taxon>
        <taxon>Entomophthoromycetes</taxon>
        <taxon>Entomophthorales</taxon>
        <taxon>Entomophthoraceae</taxon>
        <taxon>Entomophthora</taxon>
    </lineage>
</organism>
<evidence type="ECO:0000313" key="1">
    <source>
        <dbReference type="EMBL" id="KAJ9077347.1"/>
    </source>
</evidence>
<protein>
    <submittedName>
        <fullName evidence="1">Uncharacterized protein</fullName>
    </submittedName>
</protein>
<proteinExistence type="predicted"/>
<name>A0ACC2TRW3_9FUNG</name>
<accession>A0ACC2TRW3</accession>
<gene>
    <name evidence="1" type="ORF">DSO57_1017485</name>
</gene>